<dbReference type="SUPFAM" id="SSF52540">
    <property type="entry name" value="P-loop containing nucleoside triphosphate hydrolases"/>
    <property type="match status" value="1"/>
</dbReference>
<keyword evidence="5 7" id="KW-0175">Coiled coil</keyword>
<dbReference type="SMART" id="SM00513">
    <property type="entry name" value="SAP"/>
    <property type="match status" value="1"/>
</dbReference>
<dbReference type="PROSITE" id="PS50800">
    <property type="entry name" value="SAP"/>
    <property type="match status" value="1"/>
</dbReference>
<dbReference type="GO" id="GO:0005875">
    <property type="term" value="C:microtubule associated complex"/>
    <property type="evidence" value="ECO:0007669"/>
    <property type="project" value="TreeGrafter"/>
</dbReference>
<dbReference type="OrthoDB" id="203176at2759"/>
<dbReference type="PANTHER" id="PTHR47969">
    <property type="entry name" value="CHROMOSOME-ASSOCIATED KINESIN KIF4A-RELATED"/>
    <property type="match status" value="1"/>
</dbReference>
<evidence type="ECO:0000313" key="12">
    <source>
        <dbReference type="Proteomes" id="UP001165082"/>
    </source>
</evidence>
<dbReference type="GO" id="GO:0008017">
    <property type="term" value="F:microtubule binding"/>
    <property type="evidence" value="ECO:0007669"/>
    <property type="project" value="InterPro"/>
</dbReference>
<dbReference type="InterPro" id="IPR036961">
    <property type="entry name" value="Kinesin_motor_dom_sf"/>
</dbReference>
<dbReference type="Proteomes" id="UP001165082">
    <property type="component" value="Unassembled WGS sequence"/>
</dbReference>
<keyword evidence="4 6" id="KW-0067">ATP-binding</keyword>
<name>A0A9W6ZWW5_9STRA</name>
<evidence type="ECO:0000256" key="6">
    <source>
        <dbReference type="PROSITE-ProRule" id="PRU00283"/>
    </source>
</evidence>
<evidence type="ECO:0000313" key="11">
    <source>
        <dbReference type="EMBL" id="GMH59896.1"/>
    </source>
</evidence>
<dbReference type="GO" id="GO:0005737">
    <property type="term" value="C:cytoplasm"/>
    <property type="evidence" value="ECO:0007669"/>
    <property type="project" value="UniProtKB-SubCell"/>
</dbReference>
<dbReference type="Pfam" id="PF00225">
    <property type="entry name" value="Kinesin"/>
    <property type="match status" value="1"/>
</dbReference>
<feature type="domain" description="SAP" evidence="10">
    <location>
        <begin position="1094"/>
        <end position="1128"/>
    </location>
</feature>
<keyword evidence="12" id="KW-1185">Reference proteome</keyword>
<accession>A0A9W6ZWW5</accession>
<keyword evidence="3 6" id="KW-0547">Nucleotide-binding</keyword>
<feature type="compositionally biased region" description="Low complexity" evidence="8">
    <location>
        <begin position="1142"/>
        <end position="1156"/>
    </location>
</feature>
<dbReference type="SUPFAM" id="SSF68906">
    <property type="entry name" value="SAP domain"/>
    <property type="match status" value="1"/>
</dbReference>
<dbReference type="InterPro" id="IPR019821">
    <property type="entry name" value="Kinesin_motor_CS"/>
</dbReference>
<evidence type="ECO:0000259" key="9">
    <source>
        <dbReference type="PROSITE" id="PS50067"/>
    </source>
</evidence>
<dbReference type="InterPro" id="IPR027417">
    <property type="entry name" value="P-loop_NTPase"/>
</dbReference>
<sequence>MLDDGSLVYTYDTIFPATSNTAEVYDSVLAKSIDKKLLKGYNLTVLAYGQTGSGKTYTMGTNWEDGEDGVIPSAVKDLFKHTDDKSDEASFEIKISYLEIYNEEIKDLLQTSKEPPTLRICEGLNNEINVSNLTYTRVTTPSQVSQILQKASLLRSTGSTSMNATSSRSHAICTIYVESTPRDGSDVTTSKLTLVDLAGSERQKRTNATGDRLKEGININKGLFVLGKVVAALSDEGSANAHVPYRDSKLTRLLTSSLGGNSLTVMLCCVSPADINTEESSNTLRYAMRARNIRNEATVNTVATAITPQEAARLRRENQVLKLQLLQAQMDSKVVIGSSGAPGEAYSIPGSVVDLDRLDIVMKLRSENASLRERVASSEKRIVGSAEETLEASLTADKWKWKYEQVLEMGRLQGVKIDVEHFQENDTVEDMRLEIHRLKEELQDAKVDAAVAKATAEAVVMGDGDLSAAEEMALRSQEEGTRENDENSPPAQATKATVKMATELNEISGNIQEKEKMAAQLEKERESMQTLKSHFTDAMKSLQDEVEVLNQERSHLIEKINAKPVATAKPAASSAAQAKMKARLEVLQDKIKKLQSKTSEHQKAIRLRDMAEKKCKQLQNEITDDKRKRAALQRKMKEDAEGRRNEKKAAEIKAMRMLREGEKLKIELNKVREAAAKQANVLKRKAAEALAKQRIVAEQRKRQAIKTGAPASKSNTGSGIDKTRKKDLKTWMFREIENMTMVMSTKEQLNEQATLRAAAAKKRESFADKRGMTGVHQQVKMLDIEVETRTGVICQLQRSLMELEREAKTNTLNINDVDAERFAGMNRIECRFMLQQFFDELIAAKLQVENLEQTKKKGDEDAIDKAVEAERARGRTAIKQLKFEHSEAMMTLLEGTKGVVEHKVGLQVMESGAGGVVDADLKASVDEMLGGFLEGFTRVGDELFNEFENLKEDDRKEKERLEKKLQREKEKKKMKKIIWKPKEQEEELFEDDFMDDGEIDEEDDSDWAETPAKKRPKKSDKVLSKAEVDSGMDTSIIEDEIVQMLSDDTEDMGKGEIEKEMKEKKKKEKKEKKEKKAKKGIDETNGAIIEEEKLEKMKVAELKGELKKRGLLVGGKKDELQQRLRDFFADIKDDDAKDMDVSADSSLNSSMESTSSVDKSGATIDSLDSTAEAAPAEAAQKSNTPRRMAGDELSLTPYAQKVKKVYLFDNKMKKEVGGENGTTTSNIPKKVVHLGTKSTASASESSSSSNSSSSNFARPTTAPAATNATSTVPAATKFSTYAKLTTKPSASTTTSTATGAAALSKDERARKLQEWKESKRNMGGSSSSGSLGLPVKKAPSALGGAKRRIDHVSGGEGKKIRRDLSNVTNSLNELSKVMNGLEKKTAQQGGFRNTPTKTKSQVDKPKFNF</sequence>
<feature type="compositionally biased region" description="Low complexity" evidence="8">
    <location>
        <begin position="1238"/>
        <end position="1303"/>
    </location>
</feature>
<dbReference type="Gene3D" id="3.40.850.10">
    <property type="entry name" value="Kinesin motor domain"/>
    <property type="match status" value="1"/>
</dbReference>
<dbReference type="Gene3D" id="1.10.720.30">
    <property type="entry name" value="SAP domain"/>
    <property type="match status" value="1"/>
</dbReference>
<organism evidence="11 12">
    <name type="scientific">Triparma retinervis</name>
    <dbReference type="NCBI Taxonomy" id="2557542"/>
    <lineage>
        <taxon>Eukaryota</taxon>
        <taxon>Sar</taxon>
        <taxon>Stramenopiles</taxon>
        <taxon>Ochrophyta</taxon>
        <taxon>Bolidophyceae</taxon>
        <taxon>Parmales</taxon>
        <taxon>Triparmaceae</taxon>
        <taxon>Triparma</taxon>
    </lineage>
</organism>
<comment type="subcellular location">
    <subcellularLocation>
        <location evidence="1">Cytoplasm</location>
    </subcellularLocation>
</comment>
<dbReference type="InterPro" id="IPR036361">
    <property type="entry name" value="SAP_dom_sf"/>
</dbReference>
<feature type="compositionally biased region" description="Basic and acidic residues" evidence="8">
    <location>
        <begin position="1350"/>
        <end position="1364"/>
    </location>
</feature>
<feature type="compositionally biased region" description="Basic and acidic residues" evidence="8">
    <location>
        <begin position="1051"/>
        <end position="1063"/>
    </location>
</feature>
<evidence type="ECO:0000256" key="2">
    <source>
        <dbReference type="ARBA" id="ARBA00022490"/>
    </source>
</evidence>
<keyword evidence="2" id="KW-0963">Cytoplasm</keyword>
<feature type="region of interest" description="Disordered" evidence="8">
    <location>
        <begin position="473"/>
        <end position="495"/>
    </location>
</feature>
<dbReference type="PROSITE" id="PS50067">
    <property type="entry name" value="KINESIN_MOTOR_2"/>
    <property type="match status" value="1"/>
</dbReference>
<dbReference type="InterPro" id="IPR001752">
    <property type="entry name" value="Kinesin_motor_dom"/>
</dbReference>
<evidence type="ECO:0000256" key="1">
    <source>
        <dbReference type="ARBA" id="ARBA00004496"/>
    </source>
</evidence>
<feature type="region of interest" description="Disordered" evidence="8">
    <location>
        <begin position="987"/>
        <end position="1029"/>
    </location>
</feature>
<protein>
    <recommendedName>
        <fullName evidence="13">Kinesin motor domain-containing protein</fullName>
    </recommendedName>
</protein>
<feature type="coiled-coil region" evidence="7">
    <location>
        <begin position="800"/>
        <end position="854"/>
    </location>
</feature>
<dbReference type="GO" id="GO:0007052">
    <property type="term" value="P:mitotic spindle organization"/>
    <property type="evidence" value="ECO:0007669"/>
    <property type="project" value="TreeGrafter"/>
</dbReference>
<feature type="coiled-coil region" evidence="7">
    <location>
        <begin position="428"/>
        <end position="455"/>
    </location>
</feature>
<feature type="compositionally biased region" description="Basic and acidic residues" evidence="8">
    <location>
        <begin position="473"/>
        <end position="485"/>
    </location>
</feature>
<feature type="region of interest" description="Disordered" evidence="8">
    <location>
        <begin position="701"/>
        <end position="723"/>
    </location>
</feature>
<feature type="compositionally biased region" description="Basic residues" evidence="8">
    <location>
        <begin position="1064"/>
        <end position="1078"/>
    </location>
</feature>
<dbReference type="InterPro" id="IPR027640">
    <property type="entry name" value="Kinesin-like_fam"/>
</dbReference>
<evidence type="ECO:0000256" key="4">
    <source>
        <dbReference type="ARBA" id="ARBA00022840"/>
    </source>
</evidence>
<dbReference type="Pfam" id="PF25764">
    <property type="entry name" value="KIF21A_4th"/>
    <property type="match status" value="1"/>
</dbReference>
<feature type="region of interest" description="Disordered" evidence="8">
    <location>
        <begin position="1138"/>
        <end position="1195"/>
    </location>
</feature>
<dbReference type="PRINTS" id="PR00380">
    <property type="entry name" value="KINESINHEAVY"/>
</dbReference>
<dbReference type="GO" id="GO:0005524">
    <property type="term" value="F:ATP binding"/>
    <property type="evidence" value="ECO:0007669"/>
    <property type="project" value="UniProtKB-UniRule"/>
</dbReference>
<feature type="compositionally biased region" description="Basic and acidic residues" evidence="8">
    <location>
        <begin position="1400"/>
        <end position="1409"/>
    </location>
</feature>
<keyword evidence="6" id="KW-0505">Motor protein</keyword>
<feature type="domain" description="Kinesin motor" evidence="9">
    <location>
        <begin position="1"/>
        <end position="293"/>
    </location>
</feature>
<feature type="compositionally biased region" description="Polar residues" evidence="8">
    <location>
        <begin position="1386"/>
        <end position="1399"/>
    </location>
</feature>
<dbReference type="InterPro" id="IPR003034">
    <property type="entry name" value="SAP_dom"/>
</dbReference>
<evidence type="ECO:0000256" key="3">
    <source>
        <dbReference type="ARBA" id="ARBA00022741"/>
    </source>
</evidence>
<dbReference type="GO" id="GO:0007018">
    <property type="term" value="P:microtubule-based movement"/>
    <property type="evidence" value="ECO:0007669"/>
    <property type="project" value="InterPro"/>
</dbReference>
<comment type="similarity">
    <text evidence="6">Belongs to the TRAFAC class myosin-kinesin ATPase superfamily. Kinesin family.</text>
</comment>
<dbReference type="Pfam" id="PF02037">
    <property type="entry name" value="SAP"/>
    <property type="match status" value="1"/>
</dbReference>
<feature type="region of interest" description="Disordered" evidence="8">
    <location>
        <begin position="1046"/>
        <end position="1079"/>
    </location>
</feature>
<dbReference type="EMBL" id="BRXZ01001009">
    <property type="protein sequence ID" value="GMH59896.1"/>
    <property type="molecule type" value="Genomic_DNA"/>
</dbReference>
<evidence type="ECO:0000256" key="5">
    <source>
        <dbReference type="ARBA" id="ARBA00023054"/>
    </source>
</evidence>
<feature type="coiled-coil region" evidence="7">
    <location>
        <begin position="504"/>
        <end position="635"/>
    </location>
</feature>
<evidence type="ECO:0000256" key="8">
    <source>
        <dbReference type="SAM" id="MobiDB-lite"/>
    </source>
</evidence>
<dbReference type="GO" id="GO:0051231">
    <property type="term" value="P:spindle elongation"/>
    <property type="evidence" value="ECO:0007669"/>
    <property type="project" value="TreeGrafter"/>
</dbReference>
<dbReference type="PANTHER" id="PTHR47969:SF15">
    <property type="entry name" value="CHROMOSOME-ASSOCIATED KINESIN KIF4A-RELATED"/>
    <property type="match status" value="1"/>
</dbReference>
<feature type="compositionally biased region" description="Basic and acidic residues" evidence="8">
    <location>
        <begin position="1019"/>
        <end position="1028"/>
    </location>
</feature>
<feature type="region of interest" description="Disordered" evidence="8">
    <location>
        <begin position="1383"/>
        <end position="1409"/>
    </location>
</feature>
<evidence type="ECO:0000259" key="10">
    <source>
        <dbReference type="PROSITE" id="PS50800"/>
    </source>
</evidence>
<feature type="compositionally biased region" description="Low complexity" evidence="8">
    <location>
        <begin position="1323"/>
        <end position="1333"/>
    </location>
</feature>
<evidence type="ECO:0000256" key="7">
    <source>
        <dbReference type="SAM" id="Coils"/>
    </source>
</evidence>
<feature type="binding site" evidence="6">
    <location>
        <begin position="49"/>
        <end position="56"/>
    </location>
    <ligand>
        <name>ATP</name>
        <dbReference type="ChEBI" id="CHEBI:30616"/>
    </ligand>
</feature>
<feature type="region of interest" description="Disordered" evidence="8">
    <location>
        <begin position="1214"/>
        <end position="1364"/>
    </location>
</feature>
<comment type="caution">
    <text evidence="11">The sequence shown here is derived from an EMBL/GenBank/DDBJ whole genome shotgun (WGS) entry which is preliminary data.</text>
</comment>
<reference evidence="11" key="1">
    <citation type="submission" date="2022-07" db="EMBL/GenBank/DDBJ databases">
        <title>Genome analysis of Parmales, a sister group of diatoms, reveals the evolutionary specialization of diatoms from phago-mixotrophs to photoautotrophs.</title>
        <authorList>
            <person name="Ban H."/>
            <person name="Sato S."/>
            <person name="Yoshikawa S."/>
            <person name="Kazumasa Y."/>
            <person name="Nakamura Y."/>
            <person name="Ichinomiya M."/>
            <person name="Saitoh K."/>
            <person name="Sato N."/>
            <person name="Blanc-Mathieu R."/>
            <person name="Endo H."/>
            <person name="Kuwata A."/>
            <person name="Ogata H."/>
        </authorList>
    </citation>
    <scope>NUCLEOTIDE SEQUENCE</scope>
</reference>
<dbReference type="GO" id="GO:0003777">
    <property type="term" value="F:microtubule motor activity"/>
    <property type="evidence" value="ECO:0007669"/>
    <property type="project" value="InterPro"/>
</dbReference>
<gene>
    <name evidence="11" type="ORF">TrRE_jg5413</name>
</gene>
<dbReference type="PROSITE" id="PS00411">
    <property type="entry name" value="KINESIN_MOTOR_1"/>
    <property type="match status" value="1"/>
</dbReference>
<proteinExistence type="inferred from homology"/>
<dbReference type="SMART" id="SM00129">
    <property type="entry name" value="KISc"/>
    <property type="match status" value="1"/>
</dbReference>
<feature type="compositionally biased region" description="Acidic residues" evidence="8">
    <location>
        <begin position="987"/>
        <end position="1007"/>
    </location>
</feature>
<feature type="compositionally biased region" description="Basic and acidic residues" evidence="8">
    <location>
        <begin position="1304"/>
        <end position="1320"/>
    </location>
</feature>
<feature type="coiled-coil region" evidence="7">
    <location>
        <begin position="944"/>
        <end position="978"/>
    </location>
</feature>
<evidence type="ECO:0008006" key="13">
    <source>
        <dbReference type="Google" id="ProtNLM"/>
    </source>
</evidence>